<keyword evidence="7" id="KW-1185">Reference proteome</keyword>
<keyword evidence="3" id="KW-0285">Flavoprotein</keyword>
<organism evidence="6 7">
    <name type="scientific">Mycobacterium adipatum</name>
    <dbReference type="NCBI Taxonomy" id="1682113"/>
    <lineage>
        <taxon>Bacteria</taxon>
        <taxon>Bacillati</taxon>
        <taxon>Actinomycetota</taxon>
        <taxon>Actinomycetes</taxon>
        <taxon>Mycobacteriales</taxon>
        <taxon>Mycobacteriaceae</taxon>
        <taxon>Mycobacterium</taxon>
    </lineage>
</organism>
<dbReference type="NCBIfam" id="TIGR03364">
    <property type="entry name" value="HpnW_proposed"/>
    <property type="match status" value="1"/>
</dbReference>
<keyword evidence="4" id="KW-0560">Oxidoreductase</keyword>
<accession>A0A172UV83</accession>
<dbReference type="SUPFAM" id="SSF51905">
    <property type="entry name" value="FAD/NAD(P)-binding domain"/>
    <property type="match status" value="1"/>
</dbReference>
<sequence>MSAAIPDLVIVGAGIIGLAHAVEAVHRGLTVEIVERDAEAVGASVRNFGHACITAQDPALLETAQASRRGWLRTAAQCGFWAPEAGAIVLARSPAEAALIEEFRDRRGAEAVRLLTADEATSRLGGPARTPDPTIVGAALLPADLRVDPRSTVATIAAWLADQPGVRMHWRTNAVRCTDAAVHTSRGVVRGRHVLVCVGHDLDLLYPKTAEDNAVERCRLQMALVRAPAGFALDSAVLTGTSMLRYAGMAKLAAAAPVRAELERGNPELLELGANMMFTRRPDGTLLIGDSHHYGLTAPPFLDEEVSAHLLGGISRILGVDRLDVLQRWQGVYASSGRTDVLRARHEPTVSSVTVTTGLGMTLAFGLAAETLDAL</sequence>
<evidence type="ECO:0000313" key="6">
    <source>
        <dbReference type="EMBL" id="ANE82956.1"/>
    </source>
</evidence>
<evidence type="ECO:0000313" key="7">
    <source>
        <dbReference type="Proteomes" id="UP000077143"/>
    </source>
</evidence>
<evidence type="ECO:0000256" key="4">
    <source>
        <dbReference type="ARBA" id="ARBA00023002"/>
    </source>
</evidence>
<comment type="cofactor">
    <cofactor evidence="1">
        <name>FAD</name>
        <dbReference type="ChEBI" id="CHEBI:57692"/>
    </cofactor>
</comment>
<evidence type="ECO:0000256" key="1">
    <source>
        <dbReference type="ARBA" id="ARBA00001974"/>
    </source>
</evidence>
<dbReference type="Proteomes" id="UP000077143">
    <property type="component" value="Chromosome"/>
</dbReference>
<comment type="similarity">
    <text evidence="2">Belongs to the DadA oxidoreductase family.</text>
</comment>
<dbReference type="AlphaFoldDB" id="A0A172UV83"/>
<dbReference type="InterPro" id="IPR006076">
    <property type="entry name" value="FAD-dep_OxRdtase"/>
</dbReference>
<protein>
    <submittedName>
        <fullName evidence="6">Oxidoreductase</fullName>
    </submittedName>
</protein>
<dbReference type="OrthoDB" id="9799943at2"/>
<dbReference type="GO" id="GO:0016491">
    <property type="term" value="F:oxidoreductase activity"/>
    <property type="evidence" value="ECO:0007669"/>
    <property type="project" value="UniProtKB-KW"/>
</dbReference>
<reference evidence="6 7" key="1">
    <citation type="submission" date="2016-05" db="EMBL/GenBank/DDBJ databases">
        <title>Complete genome sequence of a phthalic acid esters degrading Mycobacterium sp. YC-RL4.</title>
        <authorList>
            <person name="Ren L."/>
            <person name="Fan S."/>
            <person name="Ruth N."/>
            <person name="Jia Y."/>
            <person name="Wang J."/>
            <person name="Qiao C."/>
        </authorList>
    </citation>
    <scope>NUCLEOTIDE SEQUENCE [LARGE SCALE GENOMIC DNA]</scope>
    <source>
        <strain evidence="6 7">YC-RL4</strain>
    </source>
</reference>
<dbReference type="GO" id="GO:0005737">
    <property type="term" value="C:cytoplasm"/>
    <property type="evidence" value="ECO:0007669"/>
    <property type="project" value="TreeGrafter"/>
</dbReference>
<dbReference type="PANTHER" id="PTHR13847">
    <property type="entry name" value="SARCOSINE DEHYDROGENASE-RELATED"/>
    <property type="match status" value="1"/>
</dbReference>
<feature type="domain" description="FAD dependent oxidoreductase" evidence="5">
    <location>
        <begin position="7"/>
        <end position="371"/>
    </location>
</feature>
<dbReference type="PANTHER" id="PTHR13847:SF286">
    <property type="entry name" value="D-AMINO ACID DEHYDROGENASE"/>
    <property type="match status" value="1"/>
</dbReference>
<dbReference type="InterPro" id="IPR036188">
    <property type="entry name" value="FAD/NAD-bd_sf"/>
</dbReference>
<evidence type="ECO:0000256" key="2">
    <source>
        <dbReference type="ARBA" id="ARBA00009410"/>
    </source>
</evidence>
<evidence type="ECO:0000259" key="5">
    <source>
        <dbReference type="Pfam" id="PF01266"/>
    </source>
</evidence>
<proteinExistence type="inferred from homology"/>
<dbReference type="KEGG" id="madi:A7U43_15860"/>
<dbReference type="Gene3D" id="3.50.50.60">
    <property type="entry name" value="FAD/NAD(P)-binding domain"/>
    <property type="match status" value="1"/>
</dbReference>
<dbReference type="STRING" id="1682113.A7U43_15860"/>
<gene>
    <name evidence="6" type="ORF">A7U43_15860</name>
</gene>
<dbReference type="RefSeq" id="WP_068002835.1">
    <property type="nucleotide sequence ID" value="NZ_CP015596.1"/>
</dbReference>
<name>A0A172UV83_9MYCO</name>
<dbReference type="EMBL" id="CP015596">
    <property type="protein sequence ID" value="ANE82956.1"/>
    <property type="molecule type" value="Genomic_DNA"/>
</dbReference>
<dbReference type="InterPro" id="IPR017741">
    <property type="entry name" value="FAD-dependent_OxRdtase_HpnW"/>
</dbReference>
<evidence type="ECO:0000256" key="3">
    <source>
        <dbReference type="ARBA" id="ARBA00022630"/>
    </source>
</evidence>
<dbReference type="Gene3D" id="3.30.9.10">
    <property type="entry name" value="D-Amino Acid Oxidase, subunit A, domain 2"/>
    <property type="match status" value="1"/>
</dbReference>
<dbReference type="Pfam" id="PF01266">
    <property type="entry name" value="DAO"/>
    <property type="match status" value="1"/>
</dbReference>